<organism evidence="2 3">
    <name type="scientific">Collybia nuda</name>
    <dbReference type="NCBI Taxonomy" id="64659"/>
    <lineage>
        <taxon>Eukaryota</taxon>
        <taxon>Fungi</taxon>
        <taxon>Dikarya</taxon>
        <taxon>Basidiomycota</taxon>
        <taxon>Agaricomycotina</taxon>
        <taxon>Agaricomycetes</taxon>
        <taxon>Agaricomycetidae</taxon>
        <taxon>Agaricales</taxon>
        <taxon>Tricholomatineae</taxon>
        <taxon>Clitocybaceae</taxon>
        <taxon>Collybia</taxon>
    </lineage>
</organism>
<protein>
    <submittedName>
        <fullName evidence="2">Uncharacterized protein</fullName>
    </submittedName>
</protein>
<reference evidence="2" key="1">
    <citation type="submission" date="2020-11" db="EMBL/GenBank/DDBJ databases">
        <authorList>
            <consortium name="DOE Joint Genome Institute"/>
            <person name="Ahrendt S."/>
            <person name="Riley R."/>
            <person name="Andreopoulos W."/>
            <person name="Labutti K."/>
            <person name="Pangilinan J."/>
            <person name="Ruiz-Duenas F.J."/>
            <person name="Barrasa J.M."/>
            <person name="Sanchez-Garcia M."/>
            <person name="Camarero S."/>
            <person name="Miyauchi S."/>
            <person name="Serrano A."/>
            <person name="Linde D."/>
            <person name="Babiker R."/>
            <person name="Drula E."/>
            <person name="Ayuso-Fernandez I."/>
            <person name="Pacheco R."/>
            <person name="Padilla G."/>
            <person name="Ferreira P."/>
            <person name="Barriuso J."/>
            <person name="Kellner H."/>
            <person name="Castanera R."/>
            <person name="Alfaro M."/>
            <person name="Ramirez L."/>
            <person name="Pisabarro A.G."/>
            <person name="Kuo A."/>
            <person name="Tritt A."/>
            <person name="Lipzen A."/>
            <person name="He G."/>
            <person name="Yan M."/>
            <person name="Ng V."/>
            <person name="Cullen D."/>
            <person name="Martin F."/>
            <person name="Rosso M.-N."/>
            <person name="Henrissat B."/>
            <person name="Hibbett D."/>
            <person name="Martinez A.T."/>
            <person name="Grigoriev I.V."/>
        </authorList>
    </citation>
    <scope>NUCLEOTIDE SEQUENCE</scope>
    <source>
        <strain evidence="2">CBS 247.69</strain>
    </source>
</reference>
<gene>
    <name evidence="2" type="ORF">BDZ94DRAFT_1244057</name>
</gene>
<dbReference type="Proteomes" id="UP000807353">
    <property type="component" value="Unassembled WGS sequence"/>
</dbReference>
<sequence>MVDLDHHHHMESRNMDTDHDIHSSHRLIYPSPTMPMRASTLQEIKPEPGQQEFYNFLHSAPDTDIHPFNGVSQSTLQ</sequence>
<feature type="region of interest" description="Disordered" evidence="1">
    <location>
        <begin position="1"/>
        <end position="33"/>
    </location>
</feature>
<accession>A0A9P5YK14</accession>
<dbReference type="AlphaFoldDB" id="A0A9P5YK14"/>
<evidence type="ECO:0000313" key="3">
    <source>
        <dbReference type="Proteomes" id="UP000807353"/>
    </source>
</evidence>
<dbReference type="EMBL" id="MU150230">
    <property type="protein sequence ID" value="KAF9469246.1"/>
    <property type="molecule type" value="Genomic_DNA"/>
</dbReference>
<name>A0A9P5YK14_9AGAR</name>
<evidence type="ECO:0000256" key="1">
    <source>
        <dbReference type="SAM" id="MobiDB-lite"/>
    </source>
</evidence>
<evidence type="ECO:0000313" key="2">
    <source>
        <dbReference type="EMBL" id="KAF9469246.1"/>
    </source>
</evidence>
<feature type="compositionally biased region" description="Basic and acidic residues" evidence="1">
    <location>
        <begin position="1"/>
        <end position="23"/>
    </location>
</feature>
<keyword evidence="3" id="KW-1185">Reference proteome</keyword>
<comment type="caution">
    <text evidence="2">The sequence shown here is derived from an EMBL/GenBank/DDBJ whole genome shotgun (WGS) entry which is preliminary data.</text>
</comment>
<proteinExistence type="predicted"/>